<gene>
    <name evidence="2" type="ORF">BN1708_020451</name>
</gene>
<organism evidence="2 3">
    <name type="scientific">Verticillium longisporum</name>
    <name type="common">Verticillium dahliae var. longisporum</name>
    <dbReference type="NCBI Taxonomy" id="100787"/>
    <lineage>
        <taxon>Eukaryota</taxon>
        <taxon>Fungi</taxon>
        <taxon>Dikarya</taxon>
        <taxon>Ascomycota</taxon>
        <taxon>Pezizomycotina</taxon>
        <taxon>Sordariomycetes</taxon>
        <taxon>Hypocreomycetidae</taxon>
        <taxon>Glomerellales</taxon>
        <taxon>Plectosphaerellaceae</taxon>
        <taxon>Verticillium</taxon>
    </lineage>
</organism>
<dbReference type="AlphaFoldDB" id="A0A0G4MV85"/>
<evidence type="ECO:0000313" key="3">
    <source>
        <dbReference type="Proteomes" id="UP000044602"/>
    </source>
</evidence>
<accession>A0A0G4MV85</accession>
<protein>
    <submittedName>
        <fullName evidence="2">Uncharacterized protein</fullName>
    </submittedName>
</protein>
<proteinExistence type="predicted"/>
<dbReference type="EMBL" id="CVQH01025243">
    <property type="protein sequence ID" value="CRK38074.1"/>
    <property type="molecule type" value="Genomic_DNA"/>
</dbReference>
<keyword evidence="3" id="KW-1185">Reference proteome</keyword>
<name>A0A0G4MV85_VERLO</name>
<evidence type="ECO:0000256" key="1">
    <source>
        <dbReference type="SAM" id="MobiDB-lite"/>
    </source>
</evidence>
<feature type="non-terminal residue" evidence="2">
    <location>
        <position position="1"/>
    </location>
</feature>
<dbReference type="Proteomes" id="UP000044602">
    <property type="component" value="Unassembled WGS sequence"/>
</dbReference>
<feature type="compositionally biased region" description="Basic residues" evidence="1">
    <location>
        <begin position="18"/>
        <end position="31"/>
    </location>
</feature>
<evidence type="ECO:0000313" key="2">
    <source>
        <dbReference type="EMBL" id="CRK38074.1"/>
    </source>
</evidence>
<feature type="region of interest" description="Disordered" evidence="1">
    <location>
        <begin position="1"/>
        <end position="31"/>
    </location>
</feature>
<reference evidence="3" key="1">
    <citation type="submission" date="2015-05" db="EMBL/GenBank/DDBJ databases">
        <authorList>
            <person name="Fogelqvist Johan"/>
        </authorList>
    </citation>
    <scope>NUCLEOTIDE SEQUENCE [LARGE SCALE GENOMIC DNA]</scope>
</reference>
<sequence length="31" mass="3492">LGSSQEGHRLPASPLQRGLRRQHPPLHPRGR</sequence>